<dbReference type="Pfam" id="PF12000">
    <property type="entry name" value="Glyco_trans_4_3"/>
    <property type="match status" value="1"/>
</dbReference>
<reference evidence="2 3" key="1">
    <citation type="submission" date="2010-10" db="EMBL/GenBank/DDBJ databases">
        <authorList>
            <consortium name="The Broad Institute Genome Sequencing Platform"/>
            <person name="Ward D."/>
            <person name="Earl A."/>
            <person name="Feldgarden M."/>
            <person name="Young S.K."/>
            <person name="Gargeya S."/>
            <person name="Zeng Q."/>
            <person name="Alvarado L."/>
            <person name="Berlin A."/>
            <person name="Bochicchio J."/>
            <person name="Chapman S.B."/>
            <person name="Chen Z."/>
            <person name="Freedman E."/>
            <person name="Gellesch M."/>
            <person name="Goldberg J."/>
            <person name="Griggs A."/>
            <person name="Gujja S."/>
            <person name="Heilman E."/>
            <person name="Heiman D."/>
            <person name="Howarth C."/>
            <person name="Mehta T."/>
            <person name="Neiman D."/>
            <person name="Pearson M."/>
            <person name="Roberts A."/>
            <person name="Saif S."/>
            <person name="Shea T."/>
            <person name="Shenoy N."/>
            <person name="Sisk P."/>
            <person name="Stolte C."/>
            <person name="Sykes S."/>
            <person name="White J."/>
            <person name="Yandava C."/>
            <person name="Allen-Vercoe E."/>
            <person name="Sibley C."/>
            <person name="Ambrose C.E."/>
            <person name="Strauss J."/>
            <person name="Daigneault M."/>
            <person name="Haas B."/>
            <person name="Nusbaum C."/>
            <person name="Birren B."/>
        </authorList>
    </citation>
    <scope>NUCLEOTIDE SEQUENCE [LARGE SCALE GENOMIC DNA]</scope>
    <source>
        <strain evidence="2 3">3_1_6</strain>
    </source>
</reference>
<dbReference type="InterPro" id="IPR022623">
    <property type="entry name" value="Glyco_trans_4"/>
</dbReference>
<keyword evidence="3" id="KW-1185">Reference proteome</keyword>
<dbReference type="RefSeq" id="WP_005027453.1">
    <property type="nucleotide sequence ID" value="NZ_KE150240.1"/>
</dbReference>
<evidence type="ECO:0000313" key="3">
    <source>
        <dbReference type="Proteomes" id="UP000006034"/>
    </source>
</evidence>
<proteinExistence type="predicted"/>
<dbReference type="Proteomes" id="UP000006034">
    <property type="component" value="Unassembled WGS sequence"/>
</dbReference>
<reference evidence="2 3" key="2">
    <citation type="submission" date="2013-04" db="EMBL/GenBank/DDBJ databases">
        <title>The Genome Sequence of Bilophila wadsworthia 3_1_6.</title>
        <authorList>
            <consortium name="The Broad Institute Genomics Platform"/>
            <person name="Earl A."/>
            <person name="Ward D."/>
            <person name="Feldgarden M."/>
            <person name="Gevers D."/>
            <person name="Sibley C."/>
            <person name="Strauss J."/>
            <person name="Allen-Vercoe E."/>
            <person name="Walker B."/>
            <person name="Young S."/>
            <person name="Zeng Q."/>
            <person name="Gargeya S."/>
            <person name="Fitzgerald M."/>
            <person name="Haas B."/>
            <person name="Abouelleil A."/>
            <person name="Allen A.W."/>
            <person name="Alvarado L."/>
            <person name="Arachchi H.M."/>
            <person name="Berlin A.M."/>
            <person name="Chapman S.B."/>
            <person name="Gainer-Dewar J."/>
            <person name="Goldberg J."/>
            <person name="Griggs A."/>
            <person name="Gujja S."/>
            <person name="Hansen M."/>
            <person name="Howarth C."/>
            <person name="Imamovic A."/>
            <person name="Ireland A."/>
            <person name="Larimer J."/>
            <person name="McCowan C."/>
            <person name="Murphy C."/>
            <person name="Pearson M."/>
            <person name="Poon T.W."/>
            <person name="Priest M."/>
            <person name="Roberts A."/>
            <person name="Saif S."/>
            <person name="Shea T."/>
            <person name="Sisk P."/>
            <person name="Sykes S."/>
            <person name="Wortman J."/>
            <person name="Nusbaum C."/>
            <person name="Birren B."/>
        </authorList>
    </citation>
    <scope>NUCLEOTIDE SEQUENCE [LARGE SCALE GENOMIC DNA]</scope>
    <source>
        <strain evidence="2 3">3_1_6</strain>
    </source>
</reference>
<dbReference type="Pfam" id="PF13692">
    <property type="entry name" value="Glyco_trans_1_4"/>
    <property type="match status" value="1"/>
</dbReference>
<sequence length="405" mass="46321">MRILFLHHTFPGPFRQLAARLGGLPGNEIVFLSERSRRDVWIPGVRNLTVSGVQPVMAKDRAERELLQMMRYGSRFANALLKLQQGGFEPDIVYAHPRWGCSFFAQDIFPQAFHAVYAEWYYTKGANYTFFTQGAARPAVEFAQSRVRNLCQLNALAECDLVVTATSWQKKQYPQQIAKHIHVIHEGVDTDFFSPKPERFRIEGCDLSTVKELVTFSGRGLEPFRGFPQFYRSLPRLLAARPECHVLIMASERQGSDETVSLERLREEVPVDSRRVHFVGFRPYEEYRLLLRASTVHVYFTAPFALSAGLFESMSCGCLLVSSDTEPVREVVRHGENGFLCDFWDHDMLADMTTELLARSDAMGPVRAAARQSIVEEYNLKVQIPRHMDLLLSTYADWKKARQTS</sequence>
<evidence type="ECO:0000259" key="1">
    <source>
        <dbReference type="Pfam" id="PF12000"/>
    </source>
</evidence>
<evidence type="ECO:0000313" key="2">
    <source>
        <dbReference type="EMBL" id="EFV44349.1"/>
    </source>
</evidence>
<dbReference type="HOGENOM" id="CLU_054763_0_0_7"/>
<dbReference type="OrthoDB" id="5416057at2"/>
<organism evidence="2 3">
    <name type="scientific">Bilophila wadsworthia (strain 3_1_6)</name>
    <dbReference type="NCBI Taxonomy" id="563192"/>
    <lineage>
        <taxon>Bacteria</taxon>
        <taxon>Pseudomonadati</taxon>
        <taxon>Thermodesulfobacteriota</taxon>
        <taxon>Desulfovibrionia</taxon>
        <taxon>Desulfovibrionales</taxon>
        <taxon>Desulfovibrionaceae</taxon>
        <taxon>Bilophila</taxon>
    </lineage>
</organism>
<dbReference type="AlphaFoldDB" id="E5Y6L8"/>
<name>E5Y6L8_BILW3</name>
<dbReference type="STRING" id="563192.HMPREF0179_01831"/>
<dbReference type="eggNOG" id="COG0438">
    <property type="taxonomic scope" value="Bacteria"/>
</dbReference>
<gene>
    <name evidence="2" type="ORF">HMPREF0179_01831</name>
</gene>
<protein>
    <recommendedName>
        <fullName evidence="1">Glycosyl transferase family 4 domain-containing protein</fullName>
    </recommendedName>
</protein>
<dbReference type="Gene3D" id="3.40.50.2000">
    <property type="entry name" value="Glycogen Phosphorylase B"/>
    <property type="match status" value="2"/>
</dbReference>
<dbReference type="EMBL" id="ADCP02000003">
    <property type="protein sequence ID" value="EFV44349.1"/>
    <property type="molecule type" value="Genomic_DNA"/>
</dbReference>
<dbReference type="SUPFAM" id="SSF53756">
    <property type="entry name" value="UDP-Glycosyltransferase/glycogen phosphorylase"/>
    <property type="match status" value="1"/>
</dbReference>
<dbReference type="GeneID" id="78087507"/>
<comment type="caution">
    <text evidence="2">The sequence shown here is derived from an EMBL/GenBank/DDBJ whole genome shotgun (WGS) entry which is preliminary data.</text>
</comment>
<accession>E5Y6L8</accession>
<dbReference type="PANTHER" id="PTHR12526">
    <property type="entry name" value="GLYCOSYLTRANSFERASE"/>
    <property type="match status" value="1"/>
</dbReference>
<feature type="domain" description="Glycosyl transferase family 4" evidence="1">
    <location>
        <begin position="26"/>
        <end position="192"/>
    </location>
</feature>